<evidence type="ECO:0000259" key="5">
    <source>
        <dbReference type="SMART" id="SM00863"/>
    </source>
</evidence>
<accession>A0A1E4TM97</accession>
<dbReference type="InterPro" id="IPR051335">
    <property type="entry name" value="Alanyl-tRNA_Editing_Enzymes"/>
</dbReference>
<organism evidence="6 7">
    <name type="scientific">Tortispora caseinolytica NRRL Y-17796</name>
    <dbReference type="NCBI Taxonomy" id="767744"/>
    <lineage>
        <taxon>Eukaryota</taxon>
        <taxon>Fungi</taxon>
        <taxon>Dikarya</taxon>
        <taxon>Ascomycota</taxon>
        <taxon>Saccharomycotina</taxon>
        <taxon>Trigonopsidomycetes</taxon>
        <taxon>Trigonopsidales</taxon>
        <taxon>Trigonopsidaceae</taxon>
        <taxon>Tortispora</taxon>
    </lineage>
</organism>
<comment type="similarity">
    <text evidence="2">Belongs to the class-II aminoacyl-tRNA synthetase family. Alax-L subfamily.</text>
</comment>
<sequence length="408" mass="44616">MSYSIVGALACQKDSYRTTLDSHVVECRKNGKHYELLLHDTIVFPEGGGQPSDIAELKLADGKSISITECKREKLKAYHSVNEPLDPHTPISISLDWQRRYDHMQQHTGQHLVSAIFDQLNLPTLSWNMGDPLCYIELPRKVTDDEVALAQQRIDNAISQAIAISVETPEHDAAPTSKLPDDYDAEKGVVRVIKIGDLDANPCCGTHLKSTHEIGSIVLLHQTAVRGTNSRLHFVAGRRVAKYLSSLNQLARTLNTRLSCQQVDIVDKVDALQLKLKDTTRAAKIYSSLAAQIELERMKDVEPGDFFLIFRPDSSAFASEYIQTAMTAAKDSEFTLVAIAADPDTGGSVTCVGPNAIEAAECVKAAFPAVKGGGKGSRWQGKLAKFPKGSVDELLSTLESKFSQLSLA</sequence>
<keyword evidence="3" id="KW-0479">Metal-binding</keyword>
<dbReference type="GO" id="GO:0005524">
    <property type="term" value="F:ATP binding"/>
    <property type="evidence" value="ECO:0007669"/>
    <property type="project" value="InterPro"/>
</dbReference>
<dbReference type="EMBL" id="KV453841">
    <property type="protein sequence ID" value="ODV92880.1"/>
    <property type="molecule type" value="Genomic_DNA"/>
</dbReference>
<gene>
    <name evidence="6" type="ORF">CANCADRAFT_94746</name>
</gene>
<evidence type="ECO:0000313" key="7">
    <source>
        <dbReference type="Proteomes" id="UP000095023"/>
    </source>
</evidence>
<evidence type="ECO:0000256" key="1">
    <source>
        <dbReference type="ARBA" id="ARBA00001947"/>
    </source>
</evidence>
<evidence type="ECO:0000256" key="4">
    <source>
        <dbReference type="ARBA" id="ARBA00022833"/>
    </source>
</evidence>
<dbReference type="Pfam" id="PF07973">
    <property type="entry name" value="tRNA_SAD"/>
    <property type="match status" value="1"/>
</dbReference>
<evidence type="ECO:0000256" key="3">
    <source>
        <dbReference type="ARBA" id="ARBA00022723"/>
    </source>
</evidence>
<dbReference type="Gene3D" id="3.30.980.10">
    <property type="entry name" value="Threonyl-trna Synthetase, Chain A, domain 2"/>
    <property type="match status" value="1"/>
</dbReference>
<dbReference type="GO" id="GO:0043039">
    <property type="term" value="P:tRNA aminoacylation"/>
    <property type="evidence" value="ECO:0007669"/>
    <property type="project" value="InterPro"/>
</dbReference>
<keyword evidence="7" id="KW-1185">Reference proteome</keyword>
<feature type="domain" description="Threonyl/alanyl tRNA synthetase SAD" evidence="5">
    <location>
        <begin position="190"/>
        <end position="233"/>
    </location>
</feature>
<dbReference type="Proteomes" id="UP000095023">
    <property type="component" value="Unassembled WGS sequence"/>
</dbReference>
<dbReference type="AlphaFoldDB" id="A0A1E4TM97"/>
<dbReference type="GO" id="GO:0004812">
    <property type="term" value="F:aminoacyl-tRNA ligase activity"/>
    <property type="evidence" value="ECO:0007669"/>
    <property type="project" value="InterPro"/>
</dbReference>
<dbReference type="InterPro" id="IPR018163">
    <property type="entry name" value="Thr/Ala-tRNA-synth_IIc_edit"/>
</dbReference>
<dbReference type="PANTHER" id="PTHR43462">
    <property type="entry name" value="ALANYL-TRNA EDITING PROTEIN"/>
    <property type="match status" value="1"/>
</dbReference>
<protein>
    <recommendedName>
        <fullName evidence="5">Threonyl/alanyl tRNA synthetase SAD domain-containing protein</fullName>
    </recommendedName>
</protein>
<dbReference type="Gene3D" id="2.40.30.130">
    <property type="match status" value="1"/>
</dbReference>
<dbReference type="OrthoDB" id="288942at2759"/>
<dbReference type="SMART" id="SM00863">
    <property type="entry name" value="tRNA_SAD"/>
    <property type="match status" value="1"/>
</dbReference>
<dbReference type="InterPro" id="IPR012947">
    <property type="entry name" value="tRNA_SAD"/>
</dbReference>
<dbReference type="SUPFAM" id="SSF55186">
    <property type="entry name" value="ThrRS/AlaRS common domain"/>
    <property type="match status" value="1"/>
</dbReference>
<keyword evidence="4" id="KW-0862">Zinc</keyword>
<dbReference type="GO" id="GO:0046872">
    <property type="term" value="F:metal ion binding"/>
    <property type="evidence" value="ECO:0007669"/>
    <property type="project" value="UniProtKB-KW"/>
</dbReference>
<dbReference type="PANTHER" id="PTHR43462:SF1">
    <property type="entry name" value="ALANYL-TRNA EDITING PROTEIN AARSD1"/>
    <property type="match status" value="1"/>
</dbReference>
<comment type="cofactor">
    <cofactor evidence="1">
        <name>Zn(2+)</name>
        <dbReference type="ChEBI" id="CHEBI:29105"/>
    </cofactor>
</comment>
<dbReference type="GO" id="GO:0043905">
    <property type="term" value="F:L-seryl-tRNA(Thr) hydrolase activity"/>
    <property type="evidence" value="ECO:0007669"/>
    <property type="project" value="EnsemblFungi"/>
</dbReference>
<dbReference type="SUPFAM" id="SSF50447">
    <property type="entry name" value="Translation proteins"/>
    <property type="match status" value="1"/>
</dbReference>
<reference evidence="7" key="1">
    <citation type="submission" date="2016-02" db="EMBL/GenBank/DDBJ databases">
        <title>Comparative genomics of biotechnologically important yeasts.</title>
        <authorList>
            <consortium name="DOE Joint Genome Institute"/>
            <person name="Riley R."/>
            <person name="Haridas S."/>
            <person name="Wolfe K.H."/>
            <person name="Lopes M.R."/>
            <person name="Hittinger C.T."/>
            <person name="Goker M."/>
            <person name="Salamov A."/>
            <person name="Wisecaver J."/>
            <person name="Long T.M."/>
            <person name="Aerts A.L."/>
            <person name="Barry K."/>
            <person name="Choi C."/>
            <person name="Clum A."/>
            <person name="Coughlan A.Y."/>
            <person name="Deshpande S."/>
            <person name="Douglass A.P."/>
            <person name="Hanson S.J."/>
            <person name="Klenk H.-P."/>
            <person name="Labutti K."/>
            <person name="Lapidus A."/>
            <person name="Lindquist E."/>
            <person name="Lipzen A."/>
            <person name="Meier-Kolthoff J.P."/>
            <person name="Ohm R.A."/>
            <person name="Otillar R.P."/>
            <person name="Pangilinan J."/>
            <person name="Peng Y."/>
            <person name="Rokas A."/>
            <person name="Rosa C.A."/>
            <person name="Scheuner C."/>
            <person name="Sibirny A.A."/>
            <person name="Slot J.C."/>
            <person name="Stielow J.B."/>
            <person name="Sun H."/>
            <person name="Kurtzman C.P."/>
            <person name="Blackwell M."/>
            <person name="Jeffries T.W."/>
            <person name="Grigoriev I.V."/>
        </authorList>
    </citation>
    <scope>NUCLEOTIDE SEQUENCE [LARGE SCALE GENOMIC DNA]</scope>
    <source>
        <strain evidence="7">NRRL Y-17796</strain>
    </source>
</reference>
<name>A0A1E4TM97_9ASCO</name>
<evidence type="ECO:0000256" key="2">
    <source>
        <dbReference type="ARBA" id="ARBA00008429"/>
    </source>
</evidence>
<dbReference type="GO" id="GO:0002196">
    <property type="term" value="F:Ser-tRNA(Ala) deacylase activity"/>
    <property type="evidence" value="ECO:0007669"/>
    <property type="project" value="EnsemblFungi"/>
</dbReference>
<evidence type="ECO:0000313" key="6">
    <source>
        <dbReference type="EMBL" id="ODV92880.1"/>
    </source>
</evidence>
<dbReference type="InterPro" id="IPR009000">
    <property type="entry name" value="Transl_B-barrel_sf"/>
</dbReference>
<proteinExistence type="inferred from homology"/>